<evidence type="ECO:0000313" key="2">
    <source>
        <dbReference type="EMBL" id="CDG83601.1"/>
    </source>
</evidence>
<dbReference type="Gene3D" id="3.20.20.140">
    <property type="entry name" value="Metal-dependent hydrolases"/>
    <property type="match status" value="1"/>
</dbReference>
<dbReference type="SUPFAM" id="SSF89550">
    <property type="entry name" value="PHP domain-like"/>
    <property type="match status" value="1"/>
</dbReference>
<evidence type="ECO:0000313" key="3">
    <source>
        <dbReference type="Proteomes" id="UP000027604"/>
    </source>
</evidence>
<dbReference type="PATRIC" id="fig|1349767.4.peg.4683"/>
<feature type="chain" id="PRO_5004797603" evidence="1">
    <location>
        <begin position="23"/>
        <end position="86"/>
    </location>
</feature>
<dbReference type="Proteomes" id="UP000027604">
    <property type="component" value="Chromosome I"/>
</dbReference>
<feature type="signal peptide" evidence="1">
    <location>
        <begin position="1"/>
        <end position="22"/>
    </location>
</feature>
<evidence type="ECO:0000256" key="1">
    <source>
        <dbReference type="SAM" id="SignalP"/>
    </source>
</evidence>
<keyword evidence="1" id="KW-0732">Signal</keyword>
<dbReference type="AlphaFoldDB" id="W0V6U3"/>
<dbReference type="HOGENOM" id="CLU_2493732_0_0_4"/>
<dbReference type="PROSITE" id="PS51257">
    <property type="entry name" value="PROKAR_LIPOPROTEIN"/>
    <property type="match status" value="1"/>
</dbReference>
<dbReference type="InterPro" id="IPR016195">
    <property type="entry name" value="Pol/histidinol_Pase-like"/>
</dbReference>
<protein>
    <submittedName>
        <fullName evidence="2">Uncharacterized domain protein</fullName>
    </submittedName>
</protein>
<dbReference type="eggNOG" id="COG0613">
    <property type="taxonomic scope" value="Bacteria"/>
</dbReference>
<dbReference type="RefSeq" id="WP_422567911.1">
    <property type="nucleotide sequence ID" value="NZ_BCTH01000058.1"/>
</dbReference>
<proteinExistence type="predicted"/>
<dbReference type="KEGG" id="jag:GJA_2975"/>
<keyword evidence="3" id="KW-1185">Reference proteome</keyword>
<name>W0V6U3_9BURK</name>
<dbReference type="STRING" id="1349767.GJA_2975"/>
<sequence length="86" mass="9041">MSYSRTLLPAAIAIILSLAACGGDKETASTVPPLPTGRWIAGDLHTHTTQSADADVSQTLDKVLGKAFASYGLDWMAVSNHLRVST</sequence>
<gene>
    <name evidence="2" type="ORF">GJA_2975</name>
</gene>
<reference evidence="2 3" key="1">
    <citation type="journal article" date="2015" name="Genome Announc.">
        <title>Genome Sequence of Mushroom Soft-Rot Pathogen Janthinobacterium agaricidamnosum.</title>
        <authorList>
            <person name="Graupner K."/>
            <person name="Lackner G."/>
            <person name="Hertweck C."/>
        </authorList>
    </citation>
    <scope>NUCLEOTIDE SEQUENCE [LARGE SCALE GENOMIC DNA]</scope>
    <source>
        <strain evidence="3">NBRC 102515 / DSM 9628</strain>
    </source>
</reference>
<accession>W0V6U3</accession>
<dbReference type="EMBL" id="HG322949">
    <property type="protein sequence ID" value="CDG83601.1"/>
    <property type="molecule type" value="Genomic_DNA"/>
</dbReference>
<organism evidence="2 3">
    <name type="scientific">Janthinobacterium agaricidamnosum NBRC 102515 = DSM 9628</name>
    <dbReference type="NCBI Taxonomy" id="1349767"/>
    <lineage>
        <taxon>Bacteria</taxon>
        <taxon>Pseudomonadati</taxon>
        <taxon>Pseudomonadota</taxon>
        <taxon>Betaproteobacteria</taxon>
        <taxon>Burkholderiales</taxon>
        <taxon>Oxalobacteraceae</taxon>
        <taxon>Janthinobacterium</taxon>
    </lineage>
</organism>